<protein>
    <submittedName>
        <fullName evidence="4">Germination protein YpeB</fullName>
    </submittedName>
</protein>
<dbReference type="Pfam" id="PF20769">
    <property type="entry name" value="YPEB_N"/>
    <property type="match status" value="1"/>
</dbReference>
<sequence>MSIREKLLDFKRRLSDRKMYSIVVVAIAAVAMWGFYQYKHAADLRQELDNQYNRAFYEMVGYVNNVEVLLVKSLISNNPEKTAQTMQEAWRQSNLAQSNLGQLPITPDVLANTSKFLTQVGDLAYSINNQNMSGKSMTEEQYKLIEQLHGYSVSLEQSLNDLQNQLTAGRIKWGELANKGTPLFQKTSQNMPMEQFENIDKTFQDYPTLIYDGPFSDHMSSTEPKGLTGNDMTSEEAKQNVINFFGKDKVSAVEDTGRNDATTIKTYSYTVKFNNMPEDQTAIVDATQKGGHVLWMLYNRPIGAEENINIDQAKELGKKFLDERGYKDMVDTYYLKEDNTAIINYAYKQGDVVVYPDLIKVKIALDNGEIIGFESKGYLSNHIERNIPSPKLTMEEARSKISSRMEILSSGLAIIPTDYKTELYTYEFKGKLNDKDFLVYINTETGREENILMIIDTPNGVLTM</sequence>
<dbReference type="EMBL" id="RLII01000013">
    <property type="protein sequence ID" value="RXE58763.1"/>
    <property type="molecule type" value="Genomic_DNA"/>
</dbReference>
<organism evidence="4 5">
    <name type="scientific">Acetivibrio mesophilus</name>
    <dbReference type="NCBI Taxonomy" id="2487273"/>
    <lineage>
        <taxon>Bacteria</taxon>
        <taxon>Bacillati</taxon>
        <taxon>Bacillota</taxon>
        <taxon>Clostridia</taxon>
        <taxon>Eubacteriales</taxon>
        <taxon>Oscillospiraceae</taxon>
        <taxon>Acetivibrio</taxon>
    </lineage>
</organism>
<feature type="transmembrane region" description="Helical" evidence="1">
    <location>
        <begin position="20"/>
        <end position="38"/>
    </location>
</feature>
<comment type="caution">
    <text evidence="4">The sequence shown here is derived from an EMBL/GenBank/DDBJ whole genome shotgun (WGS) entry which is preliminary data.</text>
</comment>
<dbReference type="InterPro" id="IPR014239">
    <property type="entry name" value="YpeB_PepSY1-2"/>
</dbReference>
<evidence type="ECO:0000259" key="3">
    <source>
        <dbReference type="Pfam" id="PF20769"/>
    </source>
</evidence>
<evidence type="ECO:0000256" key="1">
    <source>
        <dbReference type="SAM" id="Phobius"/>
    </source>
</evidence>
<evidence type="ECO:0000313" key="5">
    <source>
        <dbReference type="Proteomes" id="UP000289166"/>
    </source>
</evidence>
<gene>
    <name evidence="4" type="primary">ypeB</name>
    <name evidence="4" type="ORF">EFD62_10690</name>
</gene>
<dbReference type="RefSeq" id="WP_083225217.1">
    <property type="nucleotide sequence ID" value="NZ_RLII01000013.1"/>
</dbReference>
<name>A0A4Q0I3D7_9FIRM</name>
<evidence type="ECO:0000313" key="4">
    <source>
        <dbReference type="EMBL" id="RXE58763.1"/>
    </source>
</evidence>
<dbReference type="Pfam" id="PF14620">
    <property type="entry name" value="YPEB_PepSY1-2"/>
    <property type="match status" value="1"/>
</dbReference>
<keyword evidence="5" id="KW-1185">Reference proteome</keyword>
<keyword evidence="1" id="KW-0472">Membrane</keyword>
<evidence type="ECO:0000259" key="2">
    <source>
        <dbReference type="Pfam" id="PF14620"/>
    </source>
</evidence>
<keyword evidence="1" id="KW-0812">Transmembrane</keyword>
<dbReference type="Proteomes" id="UP000289166">
    <property type="component" value="Unassembled WGS sequence"/>
</dbReference>
<dbReference type="AlphaFoldDB" id="A0A4Q0I3D7"/>
<dbReference type="InterPro" id="IPR048402">
    <property type="entry name" value="YpeB_N"/>
</dbReference>
<accession>A0A4Q0I3D7</accession>
<dbReference type="OrthoDB" id="2372097at2"/>
<dbReference type="GO" id="GO:0009847">
    <property type="term" value="P:spore germination"/>
    <property type="evidence" value="ECO:0007669"/>
    <property type="project" value="InterPro"/>
</dbReference>
<reference evidence="5" key="1">
    <citation type="submission" date="2018-11" db="EMBL/GenBank/DDBJ databases">
        <title>Genome sequencing of a novel mesophilic and cellulolytic organism within the genus Hungateiclostridium.</title>
        <authorList>
            <person name="Rettenmaier R."/>
            <person name="Liebl W."/>
            <person name="Zverlov V."/>
        </authorList>
    </citation>
    <scope>NUCLEOTIDE SEQUENCE [LARGE SCALE GENOMIC DNA]</scope>
    <source>
        <strain evidence="5">N2K1</strain>
    </source>
</reference>
<feature type="domain" description="Sporulation protein YpeB PepSY1 and PepSY2" evidence="2">
    <location>
        <begin position="194"/>
        <end position="388"/>
    </location>
</feature>
<keyword evidence="1" id="KW-1133">Transmembrane helix</keyword>
<proteinExistence type="predicted"/>
<feature type="domain" description="Sporulation protein YpeB N-terminal" evidence="3">
    <location>
        <begin position="41"/>
        <end position="175"/>
    </location>
</feature>
<dbReference type="NCBIfam" id="TIGR02889">
    <property type="entry name" value="spore_YpeB"/>
    <property type="match status" value="1"/>
</dbReference>